<organism evidence="2 3">
    <name type="scientific">Agrobacterium genomosp. 13 str. CFBP 6927</name>
    <dbReference type="NCBI Taxonomy" id="1183428"/>
    <lineage>
        <taxon>Bacteria</taxon>
        <taxon>Pseudomonadati</taxon>
        <taxon>Pseudomonadota</taxon>
        <taxon>Alphaproteobacteria</taxon>
        <taxon>Hyphomicrobiales</taxon>
        <taxon>Rhizobiaceae</taxon>
        <taxon>Rhizobium/Agrobacterium group</taxon>
        <taxon>Agrobacterium</taxon>
        <taxon>Agrobacterium tumefaciens complex</taxon>
    </lineage>
</organism>
<evidence type="ECO:0000256" key="1">
    <source>
        <dbReference type="SAM" id="SignalP"/>
    </source>
</evidence>
<name>A0ABP2BFA9_9HYPH</name>
<feature type="signal peptide" evidence="1">
    <location>
        <begin position="1"/>
        <end position="19"/>
    </location>
</feature>
<proteinExistence type="predicted"/>
<sequence>MRLLTFLAASIFLSLPPVSAPGVMAEHVFYDPCKDGRMSDGKPRSCGELKRELRRTERHGRREWDYYRPTRPMRTDPCRDGRFSDGQPRSCEELRRWLDVR</sequence>
<accession>A0ABP2BFA9</accession>
<dbReference type="EMBL" id="FBWH01000012">
    <property type="protein sequence ID" value="CUX18670.1"/>
    <property type="molecule type" value="Genomic_DNA"/>
</dbReference>
<reference evidence="2 3" key="1">
    <citation type="submission" date="2016-01" db="EMBL/GenBank/DDBJ databases">
        <authorList>
            <person name="Regsiter A."/>
            <person name="william w."/>
        </authorList>
    </citation>
    <scope>NUCLEOTIDE SEQUENCE [LARGE SCALE GENOMIC DNA]</scope>
    <source>
        <strain evidence="2 3">CFBP 6927</strain>
    </source>
</reference>
<evidence type="ECO:0000313" key="3">
    <source>
        <dbReference type="Proteomes" id="UP000191812"/>
    </source>
</evidence>
<keyword evidence="1" id="KW-0732">Signal</keyword>
<dbReference type="Proteomes" id="UP000191812">
    <property type="component" value="Unassembled WGS sequence"/>
</dbReference>
<keyword evidence="3" id="KW-1185">Reference proteome</keyword>
<gene>
    <name evidence="2" type="ORF">AGR13a_Cc20226</name>
</gene>
<comment type="caution">
    <text evidence="2">The sequence shown here is derived from an EMBL/GenBank/DDBJ whole genome shotgun (WGS) entry which is preliminary data.</text>
</comment>
<evidence type="ECO:0000313" key="2">
    <source>
        <dbReference type="EMBL" id="CUX18670.1"/>
    </source>
</evidence>
<protein>
    <submittedName>
        <fullName evidence="2">Uncharacterized protein</fullName>
    </submittedName>
</protein>
<feature type="chain" id="PRO_5045396384" evidence="1">
    <location>
        <begin position="20"/>
        <end position="101"/>
    </location>
</feature>